<dbReference type="KEGG" id="ter:Tery_3538"/>
<accession>Q10YP9</accession>
<dbReference type="InterPro" id="IPR035906">
    <property type="entry name" value="MetI-like_sf"/>
</dbReference>
<feature type="transmembrane region" description="Helical" evidence="9">
    <location>
        <begin position="184"/>
        <end position="202"/>
    </location>
</feature>
<comment type="similarity">
    <text evidence="2 10">Belongs to the binding-protein-dependent transport system permease family. CysTW subfamily.</text>
</comment>
<organism evidence="12">
    <name type="scientific">Trichodesmium erythraeum (strain IMS101)</name>
    <dbReference type="NCBI Taxonomy" id="203124"/>
    <lineage>
        <taxon>Bacteria</taxon>
        <taxon>Bacillati</taxon>
        <taxon>Cyanobacteriota</taxon>
        <taxon>Cyanophyceae</taxon>
        <taxon>Oscillatoriophycideae</taxon>
        <taxon>Oscillatoriales</taxon>
        <taxon>Microcoleaceae</taxon>
        <taxon>Trichodesmium</taxon>
    </lineage>
</organism>
<protein>
    <recommendedName>
        <fullName evidence="10">Phosphate transport system permease protein</fullName>
    </recommendedName>
</protein>
<keyword evidence="6 9" id="KW-0812">Transmembrane</keyword>
<dbReference type="RefSeq" id="WP_011612966.1">
    <property type="nucleotide sequence ID" value="NC_008312.1"/>
</dbReference>
<dbReference type="InterPro" id="IPR011864">
    <property type="entry name" value="Phosphate_PstC"/>
</dbReference>
<dbReference type="GO" id="GO:0006817">
    <property type="term" value="P:phosphate ion transport"/>
    <property type="evidence" value="ECO:0007669"/>
    <property type="project" value="UniProtKB-KW"/>
</dbReference>
<dbReference type="AlphaFoldDB" id="Q10YP9"/>
<dbReference type="PANTHER" id="PTHR30425:SF1">
    <property type="entry name" value="PHOSPHATE TRANSPORT SYSTEM PERMEASE PROTEIN PSTC"/>
    <property type="match status" value="1"/>
</dbReference>
<proteinExistence type="inferred from homology"/>
<dbReference type="GO" id="GO:0005315">
    <property type="term" value="F:phosphate transmembrane transporter activity"/>
    <property type="evidence" value="ECO:0007669"/>
    <property type="project" value="InterPro"/>
</dbReference>
<evidence type="ECO:0000256" key="5">
    <source>
        <dbReference type="ARBA" id="ARBA00022592"/>
    </source>
</evidence>
<feature type="domain" description="ABC transmembrane type-1" evidence="11">
    <location>
        <begin position="89"/>
        <end position="317"/>
    </location>
</feature>
<dbReference type="InterPro" id="IPR051124">
    <property type="entry name" value="Phosphate_Transport_Permease"/>
</dbReference>
<comment type="subcellular location">
    <subcellularLocation>
        <location evidence="1 9">Cell membrane</location>
        <topology evidence="1 9">Multi-pass membrane protein</topology>
    </subcellularLocation>
</comment>
<evidence type="ECO:0000256" key="3">
    <source>
        <dbReference type="ARBA" id="ARBA00022448"/>
    </source>
</evidence>
<keyword evidence="3 9" id="KW-0813">Transport</keyword>
<gene>
    <name evidence="12" type="ordered locus">Tery_3538</name>
</gene>
<dbReference type="PROSITE" id="PS50928">
    <property type="entry name" value="ABC_TM1"/>
    <property type="match status" value="1"/>
</dbReference>
<evidence type="ECO:0000259" key="11">
    <source>
        <dbReference type="PROSITE" id="PS50928"/>
    </source>
</evidence>
<dbReference type="eggNOG" id="COG0573">
    <property type="taxonomic scope" value="Bacteria"/>
</dbReference>
<dbReference type="CDD" id="cd06261">
    <property type="entry name" value="TM_PBP2"/>
    <property type="match status" value="1"/>
</dbReference>
<name>Q10YP9_TRIEI</name>
<evidence type="ECO:0000256" key="4">
    <source>
        <dbReference type="ARBA" id="ARBA00022475"/>
    </source>
</evidence>
<dbReference type="NCBIfam" id="TIGR02138">
    <property type="entry name" value="phosphate_pstC"/>
    <property type="match status" value="1"/>
</dbReference>
<keyword evidence="4 10" id="KW-1003">Cell membrane</keyword>
<evidence type="ECO:0000256" key="9">
    <source>
        <dbReference type="RuleBase" id="RU363032"/>
    </source>
</evidence>
<keyword evidence="5 10" id="KW-0592">Phosphate transport</keyword>
<feature type="transmembrane region" description="Helical" evidence="9">
    <location>
        <begin position="127"/>
        <end position="151"/>
    </location>
</feature>
<dbReference type="Pfam" id="PF00528">
    <property type="entry name" value="BPD_transp_1"/>
    <property type="match status" value="1"/>
</dbReference>
<evidence type="ECO:0000256" key="10">
    <source>
        <dbReference type="RuleBase" id="RU363054"/>
    </source>
</evidence>
<reference evidence="12" key="1">
    <citation type="submission" date="2006-06" db="EMBL/GenBank/DDBJ databases">
        <title>Complete sequence of Trichodesmium erythraeum IMS101.</title>
        <authorList>
            <consortium name="US DOE Joint Genome Institute"/>
            <person name="Copeland A."/>
            <person name="Lucas S."/>
            <person name="Lapidus A."/>
            <person name="Barry K."/>
            <person name="Detter J.C."/>
            <person name="Glavina del Rio T."/>
            <person name="Hammon N."/>
            <person name="Israni S."/>
            <person name="Dalin E."/>
            <person name="Tice H."/>
            <person name="Pitluck S."/>
            <person name="Kiss H."/>
            <person name="Munk A.C."/>
            <person name="Brettin T."/>
            <person name="Bruce D."/>
            <person name="Han C."/>
            <person name="Tapia R."/>
            <person name="Gilna P."/>
            <person name="Schmutz J."/>
            <person name="Larimer F."/>
            <person name="Land M."/>
            <person name="Hauser L."/>
            <person name="Kyrpides N."/>
            <person name="Kim E."/>
            <person name="Richardson P."/>
        </authorList>
    </citation>
    <scope>NUCLEOTIDE SEQUENCE [LARGE SCALE GENOMIC DNA]</scope>
    <source>
        <strain evidence="12">IMS101</strain>
    </source>
</reference>
<dbReference type="HOGENOM" id="CLU_033621_1_3_3"/>
<dbReference type="EMBL" id="CP000393">
    <property type="protein sequence ID" value="ABG52625.1"/>
    <property type="molecule type" value="Genomic_DNA"/>
</dbReference>
<feature type="transmembrane region" description="Helical" evidence="9">
    <location>
        <begin position="269"/>
        <end position="286"/>
    </location>
</feature>
<dbReference type="Gene3D" id="1.10.3720.10">
    <property type="entry name" value="MetI-like"/>
    <property type="match status" value="1"/>
</dbReference>
<feature type="transmembrane region" description="Helical" evidence="9">
    <location>
        <begin position="35"/>
        <end position="56"/>
    </location>
</feature>
<keyword evidence="8 9" id="KW-0472">Membrane</keyword>
<dbReference type="STRING" id="203124.Tery_3538"/>
<dbReference type="PANTHER" id="PTHR30425">
    <property type="entry name" value="PHOSPHATE TRANSPORT SYSTEM PERMEASE PROTEIN PST"/>
    <property type="match status" value="1"/>
</dbReference>
<evidence type="ECO:0000256" key="1">
    <source>
        <dbReference type="ARBA" id="ARBA00004651"/>
    </source>
</evidence>
<comment type="function">
    <text evidence="10">Part of the binding-protein-dependent transport system for phosphate; probably responsible for the translocation of the substrate across the membrane.</text>
</comment>
<evidence type="ECO:0000256" key="8">
    <source>
        <dbReference type="ARBA" id="ARBA00023136"/>
    </source>
</evidence>
<evidence type="ECO:0000256" key="7">
    <source>
        <dbReference type="ARBA" id="ARBA00022989"/>
    </source>
</evidence>
<sequence length="328" mass="35520">MLPKDINNLKLNKDIRSRSNIEKRLDYGFINLTKVFAWSIAVLLILMALTVVWQAIPSLNEFGFSFLFKSVWNPVANDGKGDYGALPMIVGTIFSSLLALLIAVPLGLGTAIFLSENFIPKKIITPLTFMVELLAAIPSVVYGLWGIYILIPFMKPIEIFLGKYLGWIPIFSIPDNISAGGPGMFPAAIILSIMILPIITAISRDSLASLPPNLRQASLGLGASRWFTIIRVLIPAAFSGIVGGVMLALGRAMGETMAVTMLIGNSNSINISLFAPANTIASLMANQFGEASGLQRSALMYTGVILFALTLIVNVLANWIVNQIKVKY</sequence>
<feature type="transmembrane region" description="Helical" evidence="9">
    <location>
        <begin position="88"/>
        <end position="115"/>
    </location>
</feature>
<dbReference type="InterPro" id="IPR000515">
    <property type="entry name" value="MetI-like"/>
</dbReference>
<feature type="transmembrane region" description="Helical" evidence="9">
    <location>
        <begin position="298"/>
        <end position="321"/>
    </location>
</feature>
<evidence type="ECO:0000256" key="6">
    <source>
        <dbReference type="ARBA" id="ARBA00022692"/>
    </source>
</evidence>
<feature type="transmembrane region" description="Helical" evidence="9">
    <location>
        <begin position="223"/>
        <end position="249"/>
    </location>
</feature>
<dbReference type="SUPFAM" id="SSF161098">
    <property type="entry name" value="MetI-like"/>
    <property type="match status" value="1"/>
</dbReference>
<keyword evidence="7 9" id="KW-1133">Transmembrane helix</keyword>
<evidence type="ECO:0000313" key="12">
    <source>
        <dbReference type="EMBL" id="ABG52625.1"/>
    </source>
</evidence>
<dbReference type="GO" id="GO:0005886">
    <property type="term" value="C:plasma membrane"/>
    <property type="evidence" value="ECO:0007669"/>
    <property type="project" value="UniProtKB-SubCell"/>
</dbReference>
<evidence type="ECO:0000256" key="2">
    <source>
        <dbReference type="ARBA" id="ARBA00007069"/>
    </source>
</evidence>
<dbReference type="OrthoDB" id="9785113at2"/>